<evidence type="ECO:0000256" key="3">
    <source>
        <dbReference type="ARBA" id="ARBA00022475"/>
    </source>
</evidence>
<feature type="transmembrane region" description="Helical" evidence="7">
    <location>
        <begin position="38"/>
        <end position="58"/>
    </location>
</feature>
<sequence length="426" mass="42852">MKIAFALLGAVQLTLIAAITVITVALPAMRRDLHLDDAGTVLVTSAYGVAFGGLLLPGGRLADSFGRRRIFVVGAAVFGLGSAAAGLAPDAGSMVVARFVQGAGAALTAPAAMALAGALFPDPRRRGRAMAVWGVLSSAGATAGTVLSGVVITWVSWRWALLAPVVVAAVAVAVAPGLFPADRPARGNRIDWPGAVLATTGLAALIYGLQRSGRVALGGVLLIVLFALAERRAAVPLTPLPFVARRLLPLAAVTLCAAAMATAFFMLSLHLQQVRGLSPLRTSAVFLLSTPSLLAAGPLTGRLIARLGERRVLAAGPAVAATGLGLLSLLDAPYAGLLVFPLGAGMTFSAALLTALHGVGDDRTGLAGGLVNTAMEIGPPLGLAVLIPVAAAHSPDASSGYAFALRVAAAALVAIAVCAALPRRTR</sequence>
<dbReference type="PANTHER" id="PTHR42718">
    <property type="entry name" value="MAJOR FACILITATOR SUPERFAMILY MULTIDRUG TRANSPORTER MFSC"/>
    <property type="match status" value="1"/>
</dbReference>
<feature type="transmembrane region" description="Helical" evidence="7">
    <location>
        <begin position="132"/>
        <end position="155"/>
    </location>
</feature>
<evidence type="ECO:0000313" key="10">
    <source>
        <dbReference type="Proteomes" id="UP001500212"/>
    </source>
</evidence>
<evidence type="ECO:0000256" key="2">
    <source>
        <dbReference type="ARBA" id="ARBA00022448"/>
    </source>
</evidence>
<dbReference type="Pfam" id="PF07690">
    <property type="entry name" value="MFS_1"/>
    <property type="match status" value="1"/>
</dbReference>
<dbReference type="PROSITE" id="PS50850">
    <property type="entry name" value="MFS"/>
    <property type="match status" value="1"/>
</dbReference>
<name>A0ABP8TQU5_9ACTN</name>
<dbReference type="RefSeq" id="WP_345358531.1">
    <property type="nucleotide sequence ID" value="NZ_BAABHJ010000017.1"/>
</dbReference>
<feature type="transmembrane region" description="Helical" evidence="7">
    <location>
        <begin position="192"/>
        <end position="209"/>
    </location>
</feature>
<feature type="transmembrane region" description="Helical" evidence="7">
    <location>
        <begin position="161"/>
        <end position="180"/>
    </location>
</feature>
<feature type="domain" description="Major facilitator superfamily (MFS) profile" evidence="8">
    <location>
        <begin position="1"/>
        <end position="426"/>
    </location>
</feature>
<dbReference type="InterPro" id="IPR005829">
    <property type="entry name" value="Sugar_transporter_CS"/>
</dbReference>
<feature type="transmembrane region" description="Helical" evidence="7">
    <location>
        <begin position="400"/>
        <end position="421"/>
    </location>
</feature>
<dbReference type="SUPFAM" id="SSF103473">
    <property type="entry name" value="MFS general substrate transporter"/>
    <property type="match status" value="1"/>
</dbReference>
<dbReference type="InterPro" id="IPR036259">
    <property type="entry name" value="MFS_trans_sf"/>
</dbReference>
<gene>
    <name evidence="9" type="ORF">GCM10023195_48110</name>
</gene>
<evidence type="ECO:0000256" key="7">
    <source>
        <dbReference type="SAM" id="Phobius"/>
    </source>
</evidence>
<feature type="transmembrane region" description="Helical" evidence="7">
    <location>
        <begin position="312"/>
        <end position="330"/>
    </location>
</feature>
<proteinExistence type="predicted"/>
<evidence type="ECO:0000313" key="9">
    <source>
        <dbReference type="EMBL" id="GAA4611377.1"/>
    </source>
</evidence>
<dbReference type="Gene3D" id="1.20.1720.10">
    <property type="entry name" value="Multidrug resistance protein D"/>
    <property type="match status" value="1"/>
</dbReference>
<feature type="transmembrane region" description="Helical" evidence="7">
    <location>
        <begin position="283"/>
        <end position="305"/>
    </location>
</feature>
<organism evidence="9 10">
    <name type="scientific">Actinoallomurus liliacearum</name>
    <dbReference type="NCBI Taxonomy" id="1080073"/>
    <lineage>
        <taxon>Bacteria</taxon>
        <taxon>Bacillati</taxon>
        <taxon>Actinomycetota</taxon>
        <taxon>Actinomycetes</taxon>
        <taxon>Streptosporangiales</taxon>
        <taxon>Thermomonosporaceae</taxon>
        <taxon>Actinoallomurus</taxon>
    </lineage>
</organism>
<dbReference type="InterPro" id="IPR020846">
    <property type="entry name" value="MFS_dom"/>
</dbReference>
<keyword evidence="4 7" id="KW-0812">Transmembrane</keyword>
<dbReference type="EMBL" id="BAABHJ010000017">
    <property type="protein sequence ID" value="GAA4611377.1"/>
    <property type="molecule type" value="Genomic_DNA"/>
</dbReference>
<reference evidence="10" key="1">
    <citation type="journal article" date="2019" name="Int. J. Syst. Evol. Microbiol.">
        <title>The Global Catalogue of Microorganisms (GCM) 10K type strain sequencing project: providing services to taxonomists for standard genome sequencing and annotation.</title>
        <authorList>
            <consortium name="The Broad Institute Genomics Platform"/>
            <consortium name="The Broad Institute Genome Sequencing Center for Infectious Disease"/>
            <person name="Wu L."/>
            <person name="Ma J."/>
        </authorList>
    </citation>
    <scope>NUCLEOTIDE SEQUENCE [LARGE SCALE GENOMIC DNA]</scope>
    <source>
        <strain evidence="10">JCM 17938</strain>
    </source>
</reference>
<comment type="subcellular location">
    <subcellularLocation>
        <location evidence="1">Cell membrane</location>
        <topology evidence="1">Multi-pass membrane protein</topology>
    </subcellularLocation>
</comment>
<evidence type="ECO:0000256" key="6">
    <source>
        <dbReference type="ARBA" id="ARBA00023136"/>
    </source>
</evidence>
<dbReference type="PROSITE" id="PS00216">
    <property type="entry name" value="SUGAR_TRANSPORT_1"/>
    <property type="match status" value="1"/>
</dbReference>
<keyword evidence="10" id="KW-1185">Reference proteome</keyword>
<dbReference type="PANTHER" id="PTHR42718:SF46">
    <property type="entry name" value="BLR6921 PROTEIN"/>
    <property type="match status" value="1"/>
</dbReference>
<feature type="transmembrane region" description="Helical" evidence="7">
    <location>
        <begin position="70"/>
        <end position="88"/>
    </location>
</feature>
<dbReference type="InterPro" id="IPR011701">
    <property type="entry name" value="MFS"/>
</dbReference>
<evidence type="ECO:0000256" key="4">
    <source>
        <dbReference type="ARBA" id="ARBA00022692"/>
    </source>
</evidence>
<keyword evidence="3" id="KW-1003">Cell membrane</keyword>
<evidence type="ECO:0000256" key="5">
    <source>
        <dbReference type="ARBA" id="ARBA00022989"/>
    </source>
</evidence>
<feature type="transmembrane region" description="Helical" evidence="7">
    <location>
        <begin position="336"/>
        <end position="356"/>
    </location>
</feature>
<evidence type="ECO:0000259" key="8">
    <source>
        <dbReference type="PROSITE" id="PS50850"/>
    </source>
</evidence>
<protein>
    <submittedName>
        <fullName evidence="9">MFS transporter</fullName>
    </submittedName>
</protein>
<feature type="transmembrane region" description="Helical" evidence="7">
    <location>
        <begin position="100"/>
        <end position="120"/>
    </location>
</feature>
<dbReference type="Proteomes" id="UP001500212">
    <property type="component" value="Unassembled WGS sequence"/>
</dbReference>
<keyword evidence="2" id="KW-0813">Transport</keyword>
<accession>A0ABP8TQU5</accession>
<dbReference type="Gene3D" id="1.20.1250.20">
    <property type="entry name" value="MFS general substrate transporter like domains"/>
    <property type="match status" value="1"/>
</dbReference>
<keyword evidence="6 7" id="KW-0472">Membrane</keyword>
<feature type="transmembrane region" description="Helical" evidence="7">
    <location>
        <begin position="215"/>
        <end position="235"/>
    </location>
</feature>
<keyword evidence="5 7" id="KW-1133">Transmembrane helix</keyword>
<comment type="caution">
    <text evidence="9">The sequence shown here is derived from an EMBL/GenBank/DDBJ whole genome shotgun (WGS) entry which is preliminary data.</text>
</comment>
<feature type="transmembrane region" description="Helical" evidence="7">
    <location>
        <begin position="247"/>
        <end position="271"/>
    </location>
</feature>
<evidence type="ECO:0000256" key="1">
    <source>
        <dbReference type="ARBA" id="ARBA00004651"/>
    </source>
</evidence>
<dbReference type="CDD" id="cd17321">
    <property type="entry name" value="MFS_MMR_MDR_like"/>
    <property type="match status" value="1"/>
</dbReference>